<dbReference type="PANTHER" id="PTHR47357:SF1">
    <property type="entry name" value="SPINDLE POLE BODY COMPONENT 110"/>
    <property type="match status" value="1"/>
</dbReference>
<protein>
    <submittedName>
        <fullName evidence="3">Uncharacterized protein</fullName>
    </submittedName>
</protein>
<sequence length="977" mass="104807">MAKQKIVLAQLDLDVKGLIKATEESEKAIKKLKNRMAELQDAGQETSAGFASLQQQLERLTDALEDQQDAVKELRKKNEDLADAQKDTAKATKKQTEAHNDLSDSLDAATSAATGLKAAVSSTATQVAGLGTAAVTSATGVEQLNQSLTTQAALNAQVSEANTKGIKTFNDYKDQVAESFNSINILNGGLGGLISRAQEAGGAGPLLKNAFDGMASGIGGMTKSSLAFMATPIGAVLAVIGLAVSALVSYFKDSQEGMDKLTAVTRPLQSVFSALNVVLQNVGKYLSDLFTDPVESLKKFGNFVQENVVNRFMGMAELLPNLGKAIGLLFEGEFGKAGKVAADAVGKVAIGTENITDKVAGAAKQTSAFLQDAWQRGQQIDQLQKQLDKSLADYTKTHSSLGIELEKQNTIADDTNATFAQRETAAKKALTTQQEQNKLALARMDTEIKILDLKLQENGVTDAEKVQLAELKAKRDETAAQYTAGEKVLHDKIGGIRQEANDTEKARRQQLLDDALAKQKQQLDLFIAQGSAKSKTLQQEIDFENSKAAQTIAILDKELKAKKITREQYDKEKLNTEQQQLKAIADATAAYAQAELDLYVQNNANKLEGEKLLTAELVKAENDRLEKIKIEKLKILDIETGISQQSIEEKRRLNQQLTTEDLAYLTQKAATETEFKNQMKENDEALEAQVKAQKTAQAQADKDIAVANAQTQYDADILLEQQRFAAELETLQEQYDSKLLTKKQYDTMVDQATERSADNQEKIEQAKNTAVASQYATLFGNVSQLLGKKTAAGKAAAIAEATMNTYNGVTQVWASDSILPEPAATIAKVASTALVVASGLSAVKKITSTKAPKAAKGALFNIGGNRHSNGGTMFTGADGTRFEAEQGELIGVMNRNAAAHFMAFNNAFPAGGSSGTPNYFASGGIVSREMTQPGLNVDELAAKIAVANAALPAPVVAVQDIITQGNSYVQVRDAANF</sequence>
<dbReference type="AlphaFoldDB" id="A0A0A2MJV5"/>
<keyword evidence="2" id="KW-1133">Transmembrane helix</keyword>
<dbReference type="STRING" id="1121898.GCA_000422725_03680"/>
<reference evidence="3 4" key="1">
    <citation type="submission" date="2013-09" db="EMBL/GenBank/DDBJ databases">
        <authorList>
            <person name="Zeng Z."/>
            <person name="Chen C."/>
        </authorList>
    </citation>
    <scope>NUCLEOTIDE SEQUENCE [LARGE SCALE GENOMIC DNA]</scope>
    <source>
        <strain evidence="3 4">WB 4.1-42</strain>
    </source>
</reference>
<keyword evidence="4" id="KW-1185">Reference proteome</keyword>
<dbReference type="PANTHER" id="PTHR47357">
    <property type="entry name" value="COP1-INTERACTIVE PROTEIN 1"/>
    <property type="match status" value="1"/>
</dbReference>
<accession>A0A0A2MJV5</accession>
<dbReference type="GO" id="GO:0005200">
    <property type="term" value="F:structural constituent of cytoskeleton"/>
    <property type="evidence" value="ECO:0007669"/>
    <property type="project" value="TreeGrafter"/>
</dbReference>
<dbReference type="RefSeq" id="WP_026989775.1">
    <property type="nucleotide sequence ID" value="NZ_AUGP01000002.1"/>
</dbReference>
<organism evidence="3 4">
    <name type="scientific">Flavobacterium subsaxonicum WB 4.1-42 = DSM 21790</name>
    <dbReference type="NCBI Taxonomy" id="1121898"/>
    <lineage>
        <taxon>Bacteria</taxon>
        <taxon>Pseudomonadati</taxon>
        <taxon>Bacteroidota</taxon>
        <taxon>Flavobacteriia</taxon>
        <taxon>Flavobacteriales</taxon>
        <taxon>Flavobacteriaceae</taxon>
        <taxon>Flavobacterium</taxon>
    </lineage>
</organism>
<evidence type="ECO:0000256" key="1">
    <source>
        <dbReference type="SAM" id="Coils"/>
    </source>
</evidence>
<evidence type="ECO:0000313" key="4">
    <source>
        <dbReference type="Proteomes" id="UP000030111"/>
    </source>
</evidence>
<keyword evidence="2" id="KW-0472">Membrane</keyword>
<dbReference type="eggNOG" id="ENOG50334US">
    <property type="taxonomic scope" value="Bacteria"/>
</dbReference>
<dbReference type="GO" id="GO:0005856">
    <property type="term" value="C:cytoskeleton"/>
    <property type="evidence" value="ECO:0007669"/>
    <property type="project" value="TreeGrafter"/>
</dbReference>
<keyword evidence="1" id="KW-0175">Coiled coil</keyword>
<evidence type="ECO:0000256" key="2">
    <source>
        <dbReference type="SAM" id="Phobius"/>
    </source>
</evidence>
<comment type="caution">
    <text evidence="3">The sequence shown here is derived from an EMBL/GenBank/DDBJ whole genome shotgun (WGS) entry which is preliminary data.</text>
</comment>
<gene>
    <name evidence="3" type="ORF">Q766_15995</name>
</gene>
<dbReference type="OrthoDB" id="1315743at2"/>
<keyword evidence="2" id="KW-0812">Transmembrane</keyword>
<dbReference type="EMBL" id="JRLY01000015">
    <property type="protein sequence ID" value="KGO91743.1"/>
    <property type="molecule type" value="Genomic_DNA"/>
</dbReference>
<feature type="transmembrane region" description="Helical" evidence="2">
    <location>
        <begin position="226"/>
        <end position="251"/>
    </location>
</feature>
<dbReference type="Proteomes" id="UP000030111">
    <property type="component" value="Unassembled WGS sequence"/>
</dbReference>
<evidence type="ECO:0000313" key="3">
    <source>
        <dbReference type="EMBL" id="KGO91743.1"/>
    </source>
</evidence>
<proteinExistence type="predicted"/>
<dbReference type="SUPFAM" id="SSF90257">
    <property type="entry name" value="Myosin rod fragments"/>
    <property type="match status" value="1"/>
</dbReference>
<feature type="coiled-coil region" evidence="1">
    <location>
        <begin position="15"/>
        <end position="94"/>
    </location>
</feature>
<name>A0A0A2MJV5_9FLAO</name>